<keyword evidence="2" id="KW-1185">Reference proteome</keyword>
<dbReference type="STRING" id="824.CGRAC_0142"/>
<reference evidence="1 2" key="1">
    <citation type="submission" date="2009-07" db="EMBL/GenBank/DDBJ databases">
        <authorList>
            <person name="Madupu R."/>
            <person name="Sebastian Y."/>
            <person name="Durkin A.S."/>
            <person name="Torralba M."/>
            <person name="Methe B."/>
            <person name="Sutton G.G."/>
            <person name="Strausberg R.L."/>
            <person name="Nelson K.E."/>
        </authorList>
    </citation>
    <scope>NUCLEOTIDE SEQUENCE [LARGE SCALE GENOMIC DNA]</scope>
    <source>
        <strain evidence="1 2">RM3268</strain>
    </source>
</reference>
<dbReference type="InterPro" id="IPR020483">
    <property type="entry name" value="Uncharacterised_YgbA"/>
</dbReference>
<dbReference type="EMBL" id="ACYG01000025">
    <property type="protein sequence ID" value="EEV17432.1"/>
    <property type="molecule type" value="Genomic_DNA"/>
</dbReference>
<evidence type="ECO:0000313" key="1">
    <source>
        <dbReference type="EMBL" id="EEV17432.1"/>
    </source>
</evidence>
<comment type="caution">
    <text evidence="1">The sequence shown here is derived from an EMBL/GenBank/DDBJ whole genome shotgun (WGS) entry which is preliminary data.</text>
</comment>
<dbReference type="RefSeq" id="WP_005871457.1">
    <property type="nucleotide sequence ID" value="NZ_ACYG01000025.1"/>
</dbReference>
<gene>
    <name evidence="1" type="ORF">CAMGR0001_0023</name>
</gene>
<name>C8PI42_9BACT</name>
<sequence>MTSEKFIYEVNTVTKFIQIYCDGKHADAPKRDGAVLHDYKDDRGLVQTHFHLCSDCERMLCYAYARLGACPHTEKPRCHHCPHPCYEREMWVNMAKMMKYSGMKLGLTKIKKLFSFKKS</sequence>
<organism evidence="1 2">
    <name type="scientific">Campylobacter gracilis RM3268</name>
    <dbReference type="NCBI Taxonomy" id="553220"/>
    <lineage>
        <taxon>Bacteria</taxon>
        <taxon>Pseudomonadati</taxon>
        <taxon>Campylobacterota</taxon>
        <taxon>Epsilonproteobacteria</taxon>
        <taxon>Campylobacterales</taxon>
        <taxon>Campylobacteraceae</taxon>
        <taxon>Campylobacter</taxon>
    </lineage>
</organism>
<dbReference type="eggNOG" id="ENOG5033MMY">
    <property type="taxonomic scope" value="Bacteria"/>
</dbReference>
<accession>C8PI42</accession>
<protein>
    <recommendedName>
        <fullName evidence="3">Nitrous oxide-stimulated promoter</fullName>
    </recommendedName>
</protein>
<dbReference type="NCBIfam" id="NF007718">
    <property type="entry name" value="PRK10410.2-2"/>
    <property type="match status" value="1"/>
</dbReference>
<dbReference type="Proteomes" id="UP000005709">
    <property type="component" value="Unassembled WGS sequence"/>
</dbReference>
<proteinExistence type="predicted"/>
<evidence type="ECO:0008006" key="3">
    <source>
        <dbReference type="Google" id="ProtNLM"/>
    </source>
</evidence>
<dbReference type="AlphaFoldDB" id="C8PI42"/>
<dbReference type="OrthoDB" id="5344095at2"/>
<evidence type="ECO:0000313" key="2">
    <source>
        <dbReference type="Proteomes" id="UP000005709"/>
    </source>
</evidence>
<dbReference type="Pfam" id="PF11756">
    <property type="entry name" value="YgbA_NO"/>
    <property type="match status" value="1"/>
</dbReference>